<evidence type="ECO:0000313" key="1">
    <source>
        <dbReference type="EMBL" id="MBE8612995.1"/>
    </source>
</evidence>
<evidence type="ECO:0000313" key="2">
    <source>
        <dbReference type="Proteomes" id="UP000650477"/>
    </source>
</evidence>
<comment type="caution">
    <text evidence="1">The sequence shown here is derived from an EMBL/GenBank/DDBJ whole genome shotgun (WGS) entry which is preliminary data.</text>
</comment>
<dbReference type="EMBL" id="PKLF01000009">
    <property type="protein sequence ID" value="MBE8612995.1"/>
    <property type="molecule type" value="Genomic_DNA"/>
</dbReference>
<dbReference type="NCBIfam" id="NF047866">
    <property type="entry name" value="TF_DicD_YjdC"/>
    <property type="match status" value="1"/>
</dbReference>
<gene>
    <name evidence="1" type="ORF">CYG68_11355</name>
</gene>
<proteinExistence type="predicted"/>
<dbReference type="RefSeq" id="WP_004240606.1">
    <property type="nucleotide sequence ID" value="NZ_ABGYJJ040000001.1"/>
</dbReference>
<name>A0A2C5TQ40_MORMO</name>
<dbReference type="SUPFAM" id="SSF48498">
    <property type="entry name" value="Tetracyclin repressor-like, C-terminal domain"/>
    <property type="match status" value="1"/>
</dbReference>
<sequence length="190" mass="21829">MQREDVLNQALSLLENHGLLMSEATLNDNLDIDPERLRIFWPTRNDLLYDCLRYHGNQIDIWQRRILLDESLSCEDKLLARYTALAERVRENRFPGCLFIAASSAFPDADHPIHQLSRQQKQSAFAFTTELLRELDIDDCDMVARQLELILEGCLSKLLISRSTDDIATARRLAEDVLTIARCRKNGALS</sequence>
<reference evidence="1" key="1">
    <citation type="submission" date="2017-12" db="EMBL/GenBank/DDBJ databases">
        <title>Genome sequencing and analysis.</title>
        <authorList>
            <person name="Huang Y.-T."/>
        </authorList>
    </citation>
    <scope>NUCLEOTIDE SEQUENCE</scope>
    <source>
        <strain evidence="1">VGH116</strain>
    </source>
</reference>
<dbReference type="GeneID" id="93359172"/>
<dbReference type="Gene3D" id="1.10.357.10">
    <property type="entry name" value="Tetracycline Repressor, domain 2"/>
    <property type="match status" value="1"/>
</dbReference>
<dbReference type="NCBIfam" id="NF008647">
    <property type="entry name" value="PRK11640.1"/>
    <property type="match status" value="1"/>
</dbReference>
<protein>
    <submittedName>
        <fullName evidence="1">Transcriptional regulator</fullName>
    </submittedName>
</protein>
<organism evidence="1 2">
    <name type="scientific">Morganella morganii</name>
    <name type="common">Proteus morganii</name>
    <dbReference type="NCBI Taxonomy" id="582"/>
    <lineage>
        <taxon>Bacteria</taxon>
        <taxon>Pseudomonadati</taxon>
        <taxon>Pseudomonadota</taxon>
        <taxon>Gammaproteobacteria</taxon>
        <taxon>Enterobacterales</taxon>
        <taxon>Morganellaceae</taxon>
        <taxon>Morganella</taxon>
    </lineage>
</organism>
<dbReference type="Proteomes" id="UP000650477">
    <property type="component" value="Unassembled WGS sequence"/>
</dbReference>
<accession>A0A2C5TQ40</accession>
<dbReference type="AlphaFoldDB" id="A0A2C5TQ40"/>
<dbReference type="InterPro" id="IPR036271">
    <property type="entry name" value="Tet_transcr_reg_TetR-rel_C_sf"/>
</dbReference>